<feature type="transmembrane region" description="Helical" evidence="1">
    <location>
        <begin position="20"/>
        <end position="42"/>
    </location>
</feature>
<dbReference type="KEGG" id="kcm:ABWK59_29195"/>
<protein>
    <submittedName>
        <fullName evidence="3">PH domain-containing protein</fullName>
    </submittedName>
</protein>
<name>A0AAU8K3G0_9ACTN</name>
<evidence type="ECO:0000256" key="1">
    <source>
        <dbReference type="SAM" id="Phobius"/>
    </source>
</evidence>
<keyword evidence="1" id="KW-0812">Transmembrane</keyword>
<dbReference type="AlphaFoldDB" id="A0AAU8K3G0"/>
<sequence>MSTPVPLPITWSPRRNRLVLLPLSAAMVVLFTVMAFVLPANWHLNDRVAMVVSGLLFAGVGLMLARPRVTADEEGVTVVNFVRTRRLAWAEVVRVNLRAGDPWVILDLADGTALAAVGIQPAGGRVQAIQAARTLRDLVDERAVPQDGSTTAQG</sequence>
<reference evidence="3" key="1">
    <citation type="submission" date="2024-06" db="EMBL/GenBank/DDBJ databases">
        <title>The genome sequences of Kitasatospora sp. strain HUAS MG31.</title>
        <authorList>
            <person name="Mo P."/>
        </authorList>
    </citation>
    <scope>NUCLEOTIDE SEQUENCE</scope>
    <source>
        <strain evidence="3">HUAS MG31</strain>
    </source>
</reference>
<keyword evidence="1" id="KW-0472">Membrane</keyword>
<keyword evidence="1" id="KW-1133">Transmembrane helix</keyword>
<feature type="domain" description="Low molecular weight protein antigen 6 PH" evidence="2">
    <location>
        <begin position="66"/>
        <end position="137"/>
    </location>
</feature>
<dbReference type="EMBL" id="CP159872">
    <property type="protein sequence ID" value="XCM82698.1"/>
    <property type="molecule type" value="Genomic_DNA"/>
</dbReference>
<feature type="transmembrane region" description="Helical" evidence="1">
    <location>
        <begin position="48"/>
        <end position="65"/>
    </location>
</feature>
<evidence type="ECO:0000313" key="3">
    <source>
        <dbReference type="EMBL" id="XCM82698.1"/>
    </source>
</evidence>
<accession>A0AAU8K3G0</accession>
<dbReference type="RefSeq" id="WP_354643630.1">
    <property type="nucleotide sequence ID" value="NZ_CP159872.1"/>
</dbReference>
<dbReference type="Pfam" id="PF10756">
    <property type="entry name" value="bPH_6"/>
    <property type="match status" value="1"/>
</dbReference>
<organism evidence="3">
    <name type="scientific">Kitasatospora camelliae</name>
    <dbReference type="NCBI Taxonomy" id="3156397"/>
    <lineage>
        <taxon>Bacteria</taxon>
        <taxon>Bacillati</taxon>
        <taxon>Actinomycetota</taxon>
        <taxon>Actinomycetes</taxon>
        <taxon>Kitasatosporales</taxon>
        <taxon>Streptomycetaceae</taxon>
        <taxon>Kitasatospora</taxon>
    </lineage>
</organism>
<proteinExistence type="predicted"/>
<gene>
    <name evidence="3" type="ORF">ABWK59_29195</name>
</gene>
<evidence type="ECO:0000259" key="2">
    <source>
        <dbReference type="Pfam" id="PF10756"/>
    </source>
</evidence>
<dbReference type="InterPro" id="IPR019692">
    <property type="entry name" value="CFP-6_PH"/>
</dbReference>